<dbReference type="EMBL" id="PYGJ01000003">
    <property type="protein sequence ID" value="PSL20614.1"/>
    <property type="molecule type" value="Genomic_DNA"/>
</dbReference>
<accession>A0A2P8FFX6</accession>
<comment type="caution">
    <text evidence="1">The sequence shown here is derived from an EMBL/GenBank/DDBJ whole genome shotgun (WGS) entry which is preliminary data.</text>
</comment>
<proteinExistence type="predicted"/>
<reference evidence="1 2" key="1">
    <citation type="submission" date="2018-03" db="EMBL/GenBank/DDBJ databases">
        <title>Genomic Encyclopedia of Archaeal and Bacterial Type Strains, Phase II (KMG-II): from individual species to whole genera.</title>
        <authorList>
            <person name="Goeker M."/>
        </authorList>
    </citation>
    <scope>NUCLEOTIDE SEQUENCE [LARGE SCALE GENOMIC DNA]</scope>
    <source>
        <strain evidence="1 2">DSM 100673</strain>
    </source>
</reference>
<dbReference type="AlphaFoldDB" id="A0A2P8FFX6"/>
<sequence length="152" mass="16273">MKKTLKDLCLALINATLILIALCLFLLWQLSGTAKGIVADFAENLNVMQPLTDEVRGLRTDLAQLKADAAAFAQNPDRFPESTAQAIDIRLAALGTKLDGIQVAMSDLAQTPDRLMTTAIDRSTARLAQTAYDLRGCTSTGAAVIPETPAEK</sequence>
<name>A0A2P8FFX6_9RHOB</name>
<protein>
    <submittedName>
        <fullName evidence="1">Uncharacterized protein</fullName>
    </submittedName>
</protein>
<dbReference type="OrthoDB" id="7862743at2"/>
<evidence type="ECO:0000313" key="2">
    <source>
        <dbReference type="Proteomes" id="UP000240418"/>
    </source>
</evidence>
<gene>
    <name evidence="1" type="ORF">CLV88_103262</name>
</gene>
<keyword evidence="2" id="KW-1185">Reference proteome</keyword>
<evidence type="ECO:0000313" key="1">
    <source>
        <dbReference type="EMBL" id="PSL20614.1"/>
    </source>
</evidence>
<dbReference type="Proteomes" id="UP000240418">
    <property type="component" value="Unassembled WGS sequence"/>
</dbReference>
<dbReference type="RefSeq" id="WP_106607812.1">
    <property type="nucleotide sequence ID" value="NZ_PYGJ01000003.1"/>
</dbReference>
<organism evidence="1 2">
    <name type="scientific">Shimia abyssi</name>
    <dbReference type="NCBI Taxonomy" id="1662395"/>
    <lineage>
        <taxon>Bacteria</taxon>
        <taxon>Pseudomonadati</taxon>
        <taxon>Pseudomonadota</taxon>
        <taxon>Alphaproteobacteria</taxon>
        <taxon>Rhodobacterales</taxon>
        <taxon>Roseobacteraceae</taxon>
    </lineage>
</organism>